<dbReference type="InterPro" id="IPR043714">
    <property type="entry name" value="DUF5655"/>
</dbReference>
<keyword evidence="3" id="KW-1185">Reference proteome</keyword>
<reference evidence="2" key="1">
    <citation type="submission" date="2022-06" db="EMBL/GenBank/DDBJ databases">
        <title>Gracilimonas sp. CAU 1638 isolated from sea sediment.</title>
        <authorList>
            <person name="Kim W."/>
        </authorList>
    </citation>
    <scope>NUCLEOTIDE SEQUENCE</scope>
    <source>
        <strain evidence="2">CAU 1638</strain>
    </source>
</reference>
<dbReference type="Proteomes" id="UP001139125">
    <property type="component" value="Unassembled WGS sequence"/>
</dbReference>
<feature type="domain" description="DUF5655" evidence="1">
    <location>
        <begin position="185"/>
        <end position="299"/>
    </location>
</feature>
<dbReference type="EMBL" id="JANDBC010000001">
    <property type="protein sequence ID" value="MCP9290577.1"/>
    <property type="molecule type" value="Genomic_DNA"/>
</dbReference>
<evidence type="ECO:0000313" key="2">
    <source>
        <dbReference type="EMBL" id="MCP9290577.1"/>
    </source>
</evidence>
<dbReference type="AlphaFoldDB" id="A0A9X2RDN4"/>
<evidence type="ECO:0000259" key="1">
    <source>
        <dbReference type="Pfam" id="PF18899"/>
    </source>
</evidence>
<sequence length="299" mass="34310">MSDIKLFKLDGDKAVELEGTSAKVEKSLQARMETNLDTYLGVSYLETEYSTGSNHGGRIDTLGIDENGSPVIIEYKRSMNENVINQGLFYLDWLLDHKAEFELLVMNKLGNKYSENIDWSSPRLLCIAGDFTKYDEHAVKQMNRNIELIRYKNFGDNLLLLELVNVAEANNKATSSNRSVTQKNVSDYLSEADSELSDLYHSLRDYMLNLGDDVQEKTLKHYVAYKRIKNFACVEVHPQSKKLYVYIKINPDEVELQDGFSRDVREIGHYGTGDLEITLRKQDDLERAQSLIFKSYELS</sequence>
<dbReference type="GO" id="GO:0003676">
    <property type="term" value="F:nucleic acid binding"/>
    <property type="evidence" value="ECO:0007669"/>
    <property type="project" value="InterPro"/>
</dbReference>
<name>A0A9X2RDN4_9BACT</name>
<evidence type="ECO:0000313" key="3">
    <source>
        <dbReference type="Proteomes" id="UP001139125"/>
    </source>
</evidence>
<proteinExistence type="predicted"/>
<organism evidence="2 3">
    <name type="scientific">Gracilimonas sediminicola</name>
    <dbReference type="NCBI Taxonomy" id="2952158"/>
    <lineage>
        <taxon>Bacteria</taxon>
        <taxon>Pseudomonadati</taxon>
        <taxon>Balneolota</taxon>
        <taxon>Balneolia</taxon>
        <taxon>Balneolales</taxon>
        <taxon>Balneolaceae</taxon>
        <taxon>Gracilimonas</taxon>
    </lineage>
</organism>
<dbReference type="RefSeq" id="WP_255132778.1">
    <property type="nucleotide sequence ID" value="NZ_JANDBC010000001.1"/>
</dbReference>
<comment type="caution">
    <text evidence="2">The sequence shown here is derived from an EMBL/GenBank/DDBJ whole genome shotgun (WGS) entry which is preliminary data.</text>
</comment>
<dbReference type="Gene3D" id="3.40.1350.10">
    <property type="match status" value="1"/>
</dbReference>
<gene>
    <name evidence="2" type="ORF">NM125_03145</name>
</gene>
<accession>A0A9X2RDN4</accession>
<dbReference type="Pfam" id="PF18899">
    <property type="entry name" value="DUF5655"/>
    <property type="match status" value="1"/>
</dbReference>
<protein>
    <submittedName>
        <fullName evidence="2">DUF5655 domain-containing protein</fullName>
    </submittedName>
</protein>
<dbReference type="InterPro" id="IPR011856">
    <property type="entry name" value="tRNA_endonuc-like_dom_sf"/>
</dbReference>